<keyword evidence="2" id="KW-0963">Cytoplasm</keyword>
<evidence type="ECO:0000256" key="1">
    <source>
        <dbReference type="ARBA" id="ARBA00004496"/>
    </source>
</evidence>
<dbReference type="SMART" id="SM00357">
    <property type="entry name" value="CSP"/>
    <property type="match status" value="1"/>
</dbReference>
<evidence type="ECO:0000259" key="3">
    <source>
        <dbReference type="PROSITE" id="PS51857"/>
    </source>
</evidence>
<evidence type="ECO:0000313" key="5">
    <source>
        <dbReference type="Proteomes" id="UP001165367"/>
    </source>
</evidence>
<dbReference type="InterPro" id="IPR011129">
    <property type="entry name" value="CSD"/>
</dbReference>
<dbReference type="Pfam" id="PF00313">
    <property type="entry name" value="CSD"/>
    <property type="match status" value="1"/>
</dbReference>
<dbReference type="PIRSF" id="PIRSF002599">
    <property type="entry name" value="Cold_shock_A"/>
    <property type="match status" value="1"/>
</dbReference>
<proteinExistence type="predicted"/>
<dbReference type="InterPro" id="IPR012340">
    <property type="entry name" value="NA-bd_OB-fold"/>
</dbReference>
<dbReference type="InterPro" id="IPR050181">
    <property type="entry name" value="Cold_shock_domain"/>
</dbReference>
<evidence type="ECO:0000313" key="4">
    <source>
        <dbReference type="EMBL" id="MCG2615783.1"/>
    </source>
</evidence>
<protein>
    <submittedName>
        <fullName evidence="4">Cold shock domain-containing protein</fullName>
    </submittedName>
</protein>
<dbReference type="EMBL" id="JAKLTR010000010">
    <property type="protein sequence ID" value="MCG2615783.1"/>
    <property type="molecule type" value="Genomic_DNA"/>
</dbReference>
<dbReference type="Gene3D" id="6.20.370.130">
    <property type="match status" value="1"/>
</dbReference>
<evidence type="ECO:0000256" key="2">
    <source>
        <dbReference type="ARBA" id="ARBA00022490"/>
    </source>
</evidence>
<sequence length="63" mass="6932">MLTGTVSFFNLAKGFGFIMAKETGQRIFVHINNLKEPLNEGDKVSFEVEMGDRGPSAINVSKI</sequence>
<feature type="domain" description="CSD" evidence="3">
    <location>
        <begin position="1"/>
        <end position="62"/>
    </location>
</feature>
<dbReference type="InterPro" id="IPR012156">
    <property type="entry name" value="Cold_shock_CspA"/>
</dbReference>
<comment type="caution">
    <text evidence="4">The sequence shown here is derived from an EMBL/GenBank/DDBJ whole genome shotgun (WGS) entry which is preliminary data.</text>
</comment>
<name>A0ABS9KTZ0_9BACT</name>
<dbReference type="PANTHER" id="PTHR11544">
    <property type="entry name" value="COLD SHOCK DOMAIN CONTAINING PROTEINS"/>
    <property type="match status" value="1"/>
</dbReference>
<dbReference type="Gene3D" id="2.40.50.140">
    <property type="entry name" value="Nucleic acid-binding proteins"/>
    <property type="match status" value="1"/>
</dbReference>
<dbReference type="PRINTS" id="PR00050">
    <property type="entry name" value="COLDSHOCK"/>
</dbReference>
<dbReference type="SUPFAM" id="SSF50249">
    <property type="entry name" value="Nucleic acid-binding proteins"/>
    <property type="match status" value="1"/>
</dbReference>
<organism evidence="4 5">
    <name type="scientific">Terrimonas ginsenosidimutans</name>
    <dbReference type="NCBI Taxonomy" id="2908004"/>
    <lineage>
        <taxon>Bacteria</taxon>
        <taxon>Pseudomonadati</taxon>
        <taxon>Bacteroidota</taxon>
        <taxon>Chitinophagia</taxon>
        <taxon>Chitinophagales</taxon>
        <taxon>Chitinophagaceae</taxon>
        <taxon>Terrimonas</taxon>
    </lineage>
</organism>
<comment type="subcellular location">
    <subcellularLocation>
        <location evidence="1">Cytoplasm</location>
    </subcellularLocation>
</comment>
<keyword evidence="5" id="KW-1185">Reference proteome</keyword>
<dbReference type="PROSITE" id="PS51857">
    <property type="entry name" value="CSD_2"/>
    <property type="match status" value="1"/>
</dbReference>
<accession>A0ABS9KTZ0</accession>
<gene>
    <name evidence="4" type="ORF">LZZ85_15895</name>
</gene>
<dbReference type="CDD" id="cd04458">
    <property type="entry name" value="CSP_CDS"/>
    <property type="match status" value="1"/>
</dbReference>
<dbReference type="InterPro" id="IPR002059">
    <property type="entry name" value="CSP_DNA-bd"/>
</dbReference>
<dbReference type="Proteomes" id="UP001165367">
    <property type="component" value="Unassembled WGS sequence"/>
</dbReference>
<reference evidence="4" key="1">
    <citation type="submission" date="2022-01" db="EMBL/GenBank/DDBJ databases">
        <authorList>
            <person name="Jo J.-H."/>
            <person name="Im W.-T."/>
        </authorList>
    </citation>
    <scope>NUCLEOTIDE SEQUENCE</scope>
    <source>
        <strain evidence="4">NA20</strain>
    </source>
</reference>